<dbReference type="InterPro" id="IPR019734">
    <property type="entry name" value="TPR_rpt"/>
</dbReference>
<dbReference type="CDD" id="cd00761">
    <property type="entry name" value="Glyco_tranf_GTA_type"/>
    <property type="match status" value="1"/>
</dbReference>
<evidence type="ECO:0000256" key="1">
    <source>
        <dbReference type="PROSITE-ProRule" id="PRU00339"/>
    </source>
</evidence>
<dbReference type="Proteomes" id="UP000036756">
    <property type="component" value="Unassembled WGS sequence"/>
</dbReference>
<dbReference type="Gene3D" id="3.90.550.10">
    <property type="entry name" value="Spore Coat Polysaccharide Biosynthesis Protein SpsA, Chain A"/>
    <property type="match status" value="1"/>
</dbReference>
<gene>
    <name evidence="2" type="ORF">CLCY_9c00690</name>
</gene>
<dbReference type="STRING" id="1121307.CLCY_9c00690"/>
<accession>A0A0J8DEM7</accession>
<proteinExistence type="predicted"/>
<keyword evidence="3" id="KW-1185">Reference proteome</keyword>
<dbReference type="SMART" id="SM00028">
    <property type="entry name" value="TPR"/>
    <property type="match status" value="2"/>
</dbReference>
<protein>
    <submittedName>
        <fullName evidence="2">Uncharacterized protein</fullName>
    </submittedName>
</protein>
<reference evidence="2 3" key="1">
    <citation type="submission" date="2015-06" db="EMBL/GenBank/DDBJ databases">
        <title>Draft genome sequence of the purine-degrading Clostridium cylindrosporum HC-1 (DSM 605).</title>
        <authorList>
            <person name="Poehlein A."/>
            <person name="Schiel-Bengelsdorf B."/>
            <person name="Bengelsdorf F."/>
            <person name="Daniel R."/>
            <person name="Duerre P."/>
        </authorList>
    </citation>
    <scope>NUCLEOTIDE SEQUENCE [LARGE SCALE GENOMIC DNA]</scope>
    <source>
        <strain evidence="2 3">DSM 605</strain>
    </source>
</reference>
<feature type="repeat" description="TPR" evidence="1">
    <location>
        <begin position="77"/>
        <end position="110"/>
    </location>
</feature>
<dbReference type="InterPro" id="IPR011990">
    <property type="entry name" value="TPR-like_helical_dom_sf"/>
</dbReference>
<dbReference type="EMBL" id="LFVU01000006">
    <property type="protein sequence ID" value="KMT22638.1"/>
    <property type="molecule type" value="Genomic_DNA"/>
</dbReference>
<evidence type="ECO:0000313" key="2">
    <source>
        <dbReference type="EMBL" id="KMT22638.1"/>
    </source>
</evidence>
<dbReference type="Gene3D" id="1.25.40.10">
    <property type="entry name" value="Tetratricopeptide repeat domain"/>
    <property type="match status" value="1"/>
</dbReference>
<dbReference type="InterPro" id="IPR029044">
    <property type="entry name" value="Nucleotide-diphossugar_trans"/>
</dbReference>
<keyword evidence="1" id="KW-0802">TPR repeat</keyword>
<sequence length="585" mass="68702">MDKKIESLKKRVSESVQFLIADNKLDEAISLINGYFKINSGDIEIYSMKAVVLIMQGDLEAAEEIINDGLKIDDNNFDLLYNLAYVYEQKEEYSKAIIYYKRARKLKYYESTMKHEIDKIIENILINNRERIEEECKTNEIYRYLNKVNNVLFIDFNLTKKVNDLGKSLDEYGINIDLAYSGTSPDSNFSNKELIYRKTLGITNVDDLIEYVNYYCYDIVHIFNATQDINKYLKEKCDVQVISNDDFLMNKIEVILKSYSESIKHKKYKLNNENGEDLTILIPTYNRPEVFKRTLSFFNSFKNCKPYIIVLDSSSDVNKKVNESTVLNYNNKKISYYAFDDSIECDFKINFGFEIIKTPYTAICADDDILTEEGIIKSLELLKEDNSLFSVKGKNLYFSGEISKLKEYDFFEGLMQENLVDRMHSYVKGFVCTLTYQVFRTYQIKKIYSFIKSNFDKVPIDGVFAEYCFYFLEVITGKIRKMNIDLNIRDKGIQREYYVKNFPETVVEGSFNKNYSMLCDFLCNYCEEIGANSNALKQNMDNIFSDFLINFISVPKEYIIIKDNKFDLVQLEIGMRKSWVWPRNL</sequence>
<dbReference type="Pfam" id="PF14559">
    <property type="entry name" value="TPR_19"/>
    <property type="match status" value="1"/>
</dbReference>
<dbReference type="SUPFAM" id="SSF48452">
    <property type="entry name" value="TPR-like"/>
    <property type="match status" value="1"/>
</dbReference>
<name>A0A0J8DEM7_CLOCY</name>
<dbReference type="NCBIfam" id="TIGR04440">
    <property type="entry name" value="glyco_TIGR04440"/>
    <property type="match status" value="1"/>
</dbReference>
<dbReference type="SUPFAM" id="SSF53448">
    <property type="entry name" value="Nucleotide-diphospho-sugar transferases"/>
    <property type="match status" value="1"/>
</dbReference>
<dbReference type="AlphaFoldDB" id="A0A0J8DEM7"/>
<evidence type="ECO:0000313" key="3">
    <source>
        <dbReference type="Proteomes" id="UP000036756"/>
    </source>
</evidence>
<comment type="caution">
    <text evidence="2">The sequence shown here is derived from an EMBL/GenBank/DDBJ whole genome shotgun (WGS) entry which is preliminary data.</text>
</comment>
<dbReference type="PROSITE" id="PS50005">
    <property type="entry name" value="TPR"/>
    <property type="match status" value="1"/>
</dbReference>
<dbReference type="OrthoDB" id="9794575at2"/>
<organism evidence="2 3">
    <name type="scientific">Clostridium cylindrosporum DSM 605</name>
    <dbReference type="NCBI Taxonomy" id="1121307"/>
    <lineage>
        <taxon>Bacteria</taxon>
        <taxon>Bacillati</taxon>
        <taxon>Bacillota</taxon>
        <taxon>Clostridia</taxon>
        <taxon>Eubacteriales</taxon>
        <taxon>Clostridiaceae</taxon>
        <taxon>Clostridium</taxon>
    </lineage>
</organism>
<dbReference type="Pfam" id="PF13181">
    <property type="entry name" value="TPR_8"/>
    <property type="match status" value="1"/>
</dbReference>
<dbReference type="RefSeq" id="WP_048569845.1">
    <property type="nucleotide sequence ID" value="NZ_LFVU01000006.1"/>
</dbReference>
<dbReference type="PATRIC" id="fig|1121307.3.peg.2652"/>
<dbReference type="InterPro" id="IPR031042">
    <property type="entry name" value="Glyco_TIGR04440"/>
</dbReference>